<dbReference type="InParanoid" id="B9TJV6"/>
<accession>B9TJV6</accession>
<proteinExistence type="predicted"/>
<protein>
    <submittedName>
        <fullName evidence="1">Uncharacterized protein</fullName>
    </submittedName>
</protein>
<dbReference type="Proteomes" id="UP000008311">
    <property type="component" value="Unassembled WGS sequence"/>
</dbReference>
<evidence type="ECO:0000313" key="1">
    <source>
        <dbReference type="EMBL" id="EEF23856.1"/>
    </source>
</evidence>
<reference evidence="2" key="1">
    <citation type="journal article" date="2010" name="Nat. Biotechnol.">
        <title>Draft genome sequence of the oilseed species Ricinus communis.</title>
        <authorList>
            <person name="Chan A.P."/>
            <person name="Crabtree J."/>
            <person name="Zhao Q."/>
            <person name="Lorenzi H."/>
            <person name="Orvis J."/>
            <person name="Puiu D."/>
            <person name="Melake-Berhan A."/>
            <person name="Jones K.M."/>
            <person name="Redman J."/>
            <person name="Chen G."/>
            <person name="Cahoon E.B."/>
            <person name="Gedil M."/>
            <person name="Stanke M."/>
            <person name="Haas B.J."/>
            <person name="Wortman J.R."/>
            <person name="Fraser-Liggett C.M."/>
            <person name="Ravel J."/>
            <person name="Rabinowicz P.D."/>
        </authorList>
    </citation>
    <scope>NUCLEOTIDE SEQUENCE [LARGE SCALE GENOMIC DNA]</scope>
    <source>
        <strain evidence="2">cv. Hale</strain>
    </source>
</reference>
<dbReference type="EMBL" id="EQ984406">
    <property type="protein sequence ID" value="EEF23856.1"/>
    <property type="molecule type" value="Genomic_DNA"/>
</dbReference>
<evidence type="ECO:0000313" key="2">
    <source>
        <dbReference type="Proteomes" id="UP000008311"/>
    </source>
</evidence>
<dbReference type="AlphaFoldDB" id="B9TJV6"/>
<sequence length="80" mass="8543">MGGLDHNTGLCGQGPQSRALVLVPRLLEPDERAPVGRRVLALADAEDDQEEQSVIDAVDQPDALAQQLDLVEADQLGVED</sequence>
<keyword evidence="2" id="KW-1185">Reference proteome</keyword>
<name>B9TJV6_RICCO</name>
<organism evidence="1 2">
    <name type="scientific">Ricinus communis</name>
    <name type="common">Castor bean</name>
    <dbReference type="NCBI Taxonomy" id="3988"/>
    <lineage>
        <taxon>Eukaryota</taxon>
        <taxon>Viridiplantae</taxon>
        <taxon>Streptophyta</taxon>
        <taxon>Embryophyta</taxon>
        <taxon>Tracheophyta</taxon>
        <taxon>Spermatophyta</taxon>
        <taxon>Magnoliopsida</taxon>
        <taxon>eudicotyledons</taxon>
        <taxon>Gunneridae</taxon>
        <taxon>Pentapetalae</taxon>
        <taxon>rosids</taxon>
        <taxon>fabids</taxon>
        <taxon>Malpighiales</taxon>
        <taxon>Euphorbiaceae</taxon>
        <taxon>Acalyphoideae</taxon>
        <taxon>Acalypheae</taxon>
        <taxon>Ricinus</taxon>
    </lineage>
</organism>
<gene>
    <name evidence="1" type="ORF">RCOM_1896060</name>
</gene>